<name>A0A2G5IDI3_CERBT</name>
<feature type="non-terminal residue" evidence="2">
    <location>
        <position position="1"/>
    </location>
</feature>
<sequence>FSKSPNADINRRTSNRRQDSVDHRTDRHIPLPPSNILNPPSKWRTNAASSSTSTSHASALLPTASSRPRTTPLFRSPSQRLTRTAARPARTRLTPSAVSSVPWARATMRSTDLRNAMDS</sequence>
<gene>
    <name evidence="2" type="ORF">CB0940_11620</name>
</gene>
<dbReference type="Proteomes" id="UP000230605">
    <property type="component" value="Chromosome 10"/>
</dbReference>
<dbReference type="EMBL" id="LKMD01000099">
    <property type="protein sequence ID" value="PIB02916.1"/>
    <property type="molecule type" value="Genomic_DNA"/>
</dbReference>
<feature type="compositionally biased region" description="Basic and acidic residues" evidence="1">
    <location>
        <begin position="16"/>
        <end position="29"/>
    </location>
</feature>
<evidence type="ECO:0000256" key="1">
    <source>
        <dbReference type="SAM" id="MobiDB-lite"/>
    </source>
</evidence>
<protein>
    <submittedName>
        <fullName evidence="2">Uncharacterized protein</fullName>
    </submittedName>
</protein>
<proteinExistence type="predicted"/>
<evidence type="ECO:0000313" key="3">
    <source>
        <dbReference type="Proteomes" id="UP000230605"/>
    </source>
</evidence>
<evidence type="ECO:0000313" key="2">
    <source>
        <dbReference type="EMBL" id="PIB02916.1"/>
    </source>
</evidence>
<comment type="caution">
    <text evidence="2">The sequence shown here is derived from an EMBL/GenBank/DDBJ whole genome shotgun (WGS) entry which is preliminary data.</text>
</comment>
<dbReference type="AlphaFoldDB" id="A0A2G5IDI3"/>
<organism evidence="2 3">
    <name type="scientific">Cercospora beticola</name>
    <name type="common">Sugarbeet leaf spot fungus</name>
    <dbReference type="NCBI Taxonomy" id="122368"/>
    <lineage>
        <taxon>Eukaryota</taxon>
        <taxon>Fungi</taxon>
        <taxon>Dikarya</taxon>
        <taxon>Ascomycota</taxon>
        <taxon>Pezizomycotina</taxon>
        <taxon>Dothideomycetes</taxon>
        <taxon>Dothideomycetidae</taxon>
        <taxon>Mycosphaerellales</taxon>
        <taxon>Mycosphaerellaceae</taxon>
        <taxon>Cercospora</taxon>
    </lineage>
</organism>
<feature type="compositionally biased region" description="Low complexity" evidence="1">
    <location>
        <begin position="80"/>
        <end position="95"/>
    </location>
</feature>
<accession>A0A2G5IDI3</accession>
<feature type="region of interest" description="Disordered" evidence="1">
    <location>
        <begin position="1"/>
        <end position="119"/>
    </location>
</feature>
<reference evidence="2 3" key="1">
    <citation type="submission" date="2015-10" db="EMBL/GenBank/DDBJ databases">
        <title>The cercosporin biosynthetic gene cluster was horizontally transferred to several fungal lineages and shown to be expanded in Cercospora beticola based on microsynteny with recipient genomes.</title>
        <authorList>
            <person name="De Jonge R."/>
            <person name="Ebert M.K."/>
            <person name="Suttle J.C."/>
            <person name="Jurick Ii W.M."/>
            <person name="Secor G.A."/>
            <person name="Thomma B.P."/>
            <person name="Van De Peer Y."/>
            <person name="Bolton M.D."/>
        </authorList>
    </citation>
    <scope>NUCLEOTIDE SEQUENCE [LARGE SCALE GENOMIC DNA]</scope>
    <source>
        <strain evidence="2 3">09-40</strain>
    </source>
</reference>
<feature type="compositionally biased region" description="Low complexity" evidence="1">
    <location>
        <begin position="34"/>
        <end position="66"/>
    </location>
</feature>